<dbReference type="EMBL" id="VFPT01000003">
    <property type="protein sequence ID" value="TQM90129.1"/>
    <property type="molecule type" value="Genomic_DNA"/>
</dbReference>
<evidence type="ECO:0000313" key="2">
    <source>
        <dbReference type="Proteomes" id="UP000320582"/>
    </source>
</evidence>
<sequence length="119" mass="13174">MIEARDDQPNVVTEEVLRGVLANGYLLEVACTQTAEKRHNTWYGVWMARAVTEDGRHAMRLVTSRSILKTREFKTIVGLVSFLAEMGCTTASIPLKEGGCERHAAPGQLAQERVLMATN</sequence>
<evidence type="ECO:0000313" key="1">
    <source>
        <dbReference type="EMBL" id="TQM90129.1"/>
    </source>
</evidence>
<gene>
    <name evidence="1" type="ORF">BD293_4054</name>
</gene>
<keyword evidence="2" id="KW-1185">Reference proteome</keyword>
<name>A0A543K4Y0_9RHOB</name>
<dbReference type="RefSeq" id="WP_142085235.1">
    <property type="nucleotide sequence ID" value="NZ_VFPT01000003.1"/>
</dbReference>
<accession>A0A543K4Y0</accession>
<protein>
    <submittedName>
        <fullName evidence="1">Uncharacterized protein</fullName>
    </submittedName>
</protein>
<reference evidence="1 2" key="1">
    <citation type="submission" date="2019-06" db="EMBL/GenBank/DDBJ databases">
        <title>Genomic Encyclopedia of Archaeal and Bacterial Type Strains, Phase II (KMG-II): from individual species to whole genera.</title>
        <authorList>
            <person name="Goeker M."/>
        </authorList>
    </citation>
    <scope>NUCLEOTIDE SEQUENCE [LARGE SCALE GENOMIC DNA]</scope>
    <source>
        <strain evidence="1 2">DSM 18423</strain>
    </source>
</reference>
<comment type="caution">
    <text evidence="1">The sequence shown here is derived from an EMBL/GenBank/DDBJ whole genome shotgun (WGS) entry which is preliminary data.</text>
</comment>
<organism evidence="1 2">
    <name type="scientific">Roseinatronobacter monicus</name>
    <dbReference type="NCBI Taxonomy" id="393481"/>
    <lineage>
        <taxon>Bacteria</taxon>
        <taxon>Pseudomonadati</taxon>
        <taxon>Pseudomonadota</taxon>
        <taxon>Alphaproteobacteria</taxon>
        <taxon>Rhodobacterales</taxon>
        <taxon>Paracoccaceae</taxon>
        <taxon>Roseinatronobacter</taxon>
    </lineage>
</organism>
<dbReference type="OrthoDB" id="7917345at2"/>
<proteinExistence type="predicted"/>
<dbReference type="Proteomes" id="UP000320582">
    <property type="component" value="Unassembled WGS sequence"/>
</dbReference>
<dbReference type="AlphaFoldDB" id="A0A543K4Y0"/>